<gene>
    <name evidence="2" type="ORF">L3Y34_017259</name>
    <name evidence="3" type="ORF">L5515_013401</name>
</gene>
<evidence type="ECO:0000313" key="5">
    <source>
        <dbReference type="Proteomes" id="UP000829354"/>
    </source>
</evidence>
<evidence type="ECO:0000313" key="2">
    <source>
        <dbReference type="EMBL" id="ULU04360.1"/>
    </source>
</evidence>
<feature type="transmembrane region" description="Helical" evidence="1">
    <location>
        <begin position="237"/>
        <end position="266"/>
    </location>
</feature>
<keyword evidence="1" id="KW-1133">Transmembrane helix</keyword>
<keyword evidence="1" id="KW-0812">Transmembrane</keyword>
<keyword evidence="5" id="KW-1185">Reference proteome</keyword>
<reference evidence="3 5" key="1">
    <citation type="submission" date="2022-04" db="EMBL/GenBank/DDBJ databases">
        <title>Chromosome-level reference genomes for two strains of Caenorhabditis briggsae: an improved platform for comparative genomics.</title>
        <authorList>
            <person name="Stevens L."/>
            <person name="Andersen E."/>
        </authorList>
    </citation>
    <scope>NUCLEOTIDE SEQUENCE [LARGE SCALE GENOMIC DNA]</scope>
    <source>
        <strain evidence="3">VX34</strain>
        <tissue evidence="3">Whole-organism</tissue>
    </source>
</reference>
<reference evidence="2 4" key="2">
    <citation type="submission" date="2022-05" db="EMBL/GenBank/DDBJ databases">
        <title>Chromosome-level reference genomes for two strains of Caenorhabditis briggsae: an improved platform for comparative genomics.</title>
        <authorList>
            <person name="Stevens L."/>
            <person name="Andersen E.C."/>
        </authorList>
    </citation>
    <scope>NUCLEOTIDE SEQUENCE [LARGE SCALE GENOMIC DNA]</scope>
    <source>
        <strain evidence="2">QX1410_ONT</strain>
        <tissue evidence="2">Whole-organism</tissue>
    </source>
</reference>
<dbReference type="Proteomes" id="UP000829354">
    <property type="component" value="Chromosome II"/>
</dbReference>
<evidence type="ECO:0000256" key="1">
    <source>
        <dbReference type="SAM" id="Phobius"/>
    </source>
</evidence>
<dbReference type="AlphaFoldDB" id="A0AAE9DH04"/>
<dbReference type="EMBL" id="CP092621">
    <property type="protein sequence ID" value="UMM16365.1"/>
    <property type="molecule type" value="Genomic_DNA"/>
</dbReference>
<name>A0AAE9DH04_CAEBR</name>
<dbReference type="Proteomes" id="UP000827892">
    <property type="component" value="Chromosome II"/>
</dbReference>
<sequence>MIILILLLFNVVLSKLIRVNEWHDIPITGADYEESLIDFHLFATCEKFSVLFKTEPEGSSRFEFSYYDVTLKKIDVQSVGNQIEIPETPKVLGSCRENNRKILRVKIRTTNDTIIFKIDDQVIRRPFDSSLHKVRILIPQSVACCLIRALFLSNADLDAYTSVSTRFVTSSRIASKRLLEVFDLSSTPPPIATSATPPTTDPNKWSKFTLGKNPTVSSSTAEPKPESSWTHAVNKEWSITFVLCSIIVCTIMLFLAVFGTFTVFYLMTKPRGGKSPYSIDA</sequence>
<proteinExistence type="predicted"/>
<keyword evidence="1" id="KW-0472">Membrane</keyword>
<dbReference type="EMBL" id="CP090892">
    <property type="protein sequence ID" value="ULU04360.1"/>
    <property type="molecule type" value="Genomic_DNA"/>
</dbReference>
<organism evidence="2 4">
    <name type="scientific">Caenorhabditis briggsae</name>
    <dbReference type="NCBI Taxonomy" id="6238"/>
    <lineage>
        <taxon>Eukaryota</taxon>
        <taxon>Metazoa</taxon>
        <taxon>Ecdysozoa</taxon>
        <taxon>Nematoda</taxon>
        <taxon>Chromadorea</taxon>
        <taxon>Rhabditida</taxon>
        <taxon>Rhabditina</taxon>
        <taxon>Rhabditomorpha</taxon>
        <taxon>Rhabditoidea</taxon>
        <taxon>Rhabditidae</taxon>
        <taxon>Peloderinae</taxon>
        <taxon>Caenorhabditis</taxon>
    </lineage>
</organism>
<protein>
    <submittedName>
        <fullName evidence="2">Uncharacterized protein</fullName>
    </submittedName>
</protein>
<evidence type="ECO:0000313" key="4">
    <source>
        <dbReference type="Proteomes" id="UP000827892"/>
    </source>
</evidence>
<evidence type="ECO:0000313" key="3">
    <source>
        <dbReference type="EMBL" id="UMM16365.1"/>
    </source>
</evidence>
<accession>A0AAE9DH04</accession>